<name>A0A3G4ZW65_9VIRU</name>
<reference evidence="2" key="1">
    <citation type="submission" date="2018-10" db="EMBL/GenBank/DDBJ databases">
        <title>Hidden diversity of soil giant viruses.</title>
        <authorList>
            <person name="Schulz F."/>
            <person name="Alteio L."/>
            <person name="Goudeau D."/>
            <person name="Ryan E.M."/>
            <person name="Malmstrom R.R."/>
            <person name="Blanchard J."/>
            <person name="Woyke T."/>
        </authorList>
    </citation>
    <scope>NUCLEOTIDE SEQUENCE</scope>
    <source>
        <strain evidence="2">EDV1</strain>
    </source>
</reference>
<evidence type="ECO:0000256" key="1">
    <source>
        <dbReference type="SAM" id="Phobius"/>
    </source>
</evidence>
<evidence type="ECO:0000313" key="2">
    <source>
        <dbReference type="EMBL" id="AYV77679.1"/>
    </source>
</evidence>
<gene>
    <name evidence="2" type="ORF">Edafosvirus1_10</name>
</gene>
<protein>
    <submittedName>
        <fullName evidence="2">Uncharacterized protein</fullName>
    </submittedName>
</protein>
<sequence length="213" mass="25351">MLSRLLTKFKAKPLLWKSLMVTVPVATVGSVACGYNYSKNRHIKPYMPLEKRLYQFDKMKNKLDGKYYIDVNKEVTEQTFNKNTIMKKVWINREDTYSIYEYDLNGNDIVLKTYDKNQLVSQLFYDKTGNKNKEQQYRYDKNNELTKIIYIDYVFAKMEGDRGHIQRTDIVEMKNGKKHGLAEFYDARGDLYRTIKYDNDVVIEDKYLGTAMW</sequence>
<keyword evidence="1" id="KW-0812">Transmembrane</keyword>
<keyword evidence="1" id="KW-1133">Transmembrane helix</keyword>
<organism evidence="2">
    <name type="scientific">Edafosvirus sp</name>
    <dbReference type="NCBI Taxonomy" id="2487765"/>
    <lineage>
        <taxon>Viruses</taxon>
        <taxon>Varidnaviria</taxon>
        <taxon>Bamfordvirae</taxon>
        <taxon>Nucleocytoviricota</taxon>
        <taxon>Megaviricetes</taxon>
        <taxon>Imitervirales</taxon>
        <taxon>Mimiviridae</taxon>
        <taxon>Klosneuvirinae</taxon>
    </lineage>
</organism>
<dbReference type="EMBL" id="MK072066">
    <property type="protein sequence ID" value="AYV77679.1"/>
    <property type="molecule type" value="Genomic_DNA"/>
</dbReference>
<feature type="transmembrane region" description="Helical" evidence="1">
    <location>
        <begin position="14"/>
        <end position="37"/>
    </location>
</feature>
<accession>A0A3G4ZW65</accession>
<keyword evidence="1" id="KW-0472">Membrane</keyword>
<dbReference type="PROSITE" id="PS51257">
    <property type="entry name" value="PROKAR_LIPOPROTEIN"/>
    <property type="match status" value="1"/>
</dbReference>
<proteinExistence type="predicted"/>